<gene>
    <name evidence="1" type="ORF">METZ01_LOCUS124568</name>
</gene>
<organism evidence="1">
    <name type="scientific">marine metagenome</name>
    <dbReference type="NCBI Taxonomy" id="408172"/>
    <lineage>
        <taxon>unclassified sequences</taxon>
        <taxon>metagenomes</taxon>
        <taxon>ecological metagenomes</taxon>
    </lineage>
</organism>
<reference evidence="1" key="1">
    <citation type="submission" date="2018-05" db="EMBL/GenBank/DDBJ databases">
        <authorList>
            <person name="Lanie J.A."/>
            <person name="Ng W.-L."/>
            <person name="Kazmierczak K.M."/>
            <person name="Andrzejewski T.M."/>
            <person name="Davidsen T.M."/>
            <person name="Wayne K.J."/>
            <person name="Tettelin H."/>
            <person name="Glass J.I."/>
            <person name="Rusch D."/>
            <person name="Podicherti R."/>
            <person name="Tsui H.-C.T."/>
            <person name="Winkler M.E."/>
        </authorList>
    </citation>
    <scope>NUCLEOTIDE SEQUENCE</scope>
</reference>
<proteinExistence type="predicted"/>
<sequence length="51" mass="6013">MNHNIKLKKFDTNIIKTPIITIVKTCKETSSVFYSDESQSLSHYNDRVNFY</sequence>
<dbReference type="AlphaFoldDB" id="A0A381Y3V8"/>
<evidence type="ECO:0000313" key="1">
    <source>
        <dbReference type="EMBL" id="SVA71714.1"/>
    </source>
</evidence>
<protein>
    <submittedName>
        <fullName evidence="1">Uncharacterized protein</fullName>
    </submittedName>
</protein>
<accession>A0A381Y3V8</accession>
<name>A0A381Y3V8_9ZZZZ</name>
<dbReference type="EMBL" id="UINC01017333">
    <property type="protein sequence ID" value="SVA71714.1"/>
    <property type="molecule type" value="Genomic_DNA"/>
</dbReference>